<organism evidence="3 4">
    <name type="scientific">Tritrichomonas musculus</name>
    <dbReference type="NCBI Taxonomy" id="1915356"/>
    <lineage>
        <taxon>Eukaryota</taxon>
        <taxon>Metamonada</taxon>
        <taxon>Parabasalia</taxon>
        <taxon>Tritrichomonadida</taxon>
        <taxon>Tritrichomonadidae</taxon>
        <taxon>Tritrichomonas</taxon>
    </lineage>
</organism>
<feature type="coiled-coil region" evidence="1">
    <location>
        <begin position="234"/>
        <end position="261"/>
    </location>
</feature>
<evidence type="ECO:0000256" key="1">
    <source>
        <dbReference type="SAM" id="Coils"/>
    </source>
</evidence>
<gene>
    <name evidence="3" type="ORF">M9Y10_043771</name>
</gene>
<sequence>MSFGNFGNSWNFGSFGNNQQQQKQEEPEFKLSEQMLFEDVTDNNIRSQFIEVYNLIEENKKLIREGKESNSERQKTLDQIHDKVADDIFGSLSSIARQIDSGTKLLKEYENDLKISKTDHSISNSEPNESHPSVFLLKYVDDLEKTAESLSQSISAYSSHLQSQTNSIASDDQIENQMLFHFLKEQTEAIYRCSTKVSRLNEKRNRVQQILNQKLKINTFIFNIEEETTENSTVQSIKSKYQQFQEQKKQKEKQNSDQSDILGNSTVISKTAANSFGFSFGNTGFGSGFGKK</sequence>
<evidence type="ECO:0000313" key="3">
    <source>
        <dbReference type="EMBL" id="KAK8884653.1"/>
    </source>
</evidence>
<feature type="region of interest" description="Disordered" evidence="2">
    <location>
        <begin position="1"/>
        <end position="27"/>
    </location>
</feature>
<keyword evidence="4" id="KW-1185">Reference proteome</keyword>
<comment type="caution">
    <text evidence="3">The sequence shown here is derived from an EMBL/GenBank/DDBJ whole genome shotgun (WGS) entry which is preliminary data.</text>
</comment>
<feature type="compositionally biased region" description="Low complexity" evidence="2">
    <location>
        <begin position="1"/>
        <end position="22"/>
    </location>
</feature>
<dbReference type="Proteomes" id="UP001470230">
    <property type="component" value="Unassembled WGS sequence"/>
</dbReference>
<proteinExistence type="predicted"/>
<accession>A0ABR2K190</accession>
<name>A0ABR2K190_9EUKA</name>
<protein>
    <submittedName>
        <fullName evidence="3">Uncharacterized protein</fullName>
    </submittedName>
</protein>
<keyword evidence="1" id="KW-0175">Coiled coil</keyword>
<reference evidence="3 4" key="1">
    <citation type="submission" date="2024-04" db="EMBL/GenBank/DDBJ databases">
        <title>Tritrichomonas musculus Genome.</title>
        <authorList>
            <person name="Alves-Ferreira E."/>
            <person name="Grigg M."/>
            <person name="Lorenzi H."/>
            <person name="Galac M."/>
        </authorList>
    </citation>
    <scope>NUCLEOTIDE SEQUENCE [LARGE SCALE GENOMIC DNA]</scope>
    <source>
        <strain evidence="3 4">EAF2021</strain>
    </source>
</reference>
<evidence type="ECO:0000313" key="4">
    <source>
        <dbReference type="Proteomes" id="UP001470230"/>
    </source>
</evidence>
<evidence type="ECO:0000256" key="2">
    <source>
        <dbReference type="SAM" id="MobiDB-lite"/>
    </source>
</evidence>
<dbReference type="EMBL" id="JAPFFF010000008">
    <property type="protein sequence ID" value="KAK8884653.1"/>
    <property type="molecule type" value="Genomic_DNA"/>
</dbReference>